<proteinExistence type="predicted"/>
<dbReference type="Pfam" id="PF02390">
    <property type="entry name" value="Methyltransf_4"/>
    <property type="match status" value="1"/>
</dbReference>
<dbReference type="RefSeq" id="WP_102629547.1">
    <property type="nucleotide sequence ID" value="NZ_PDOH01000056.1"/>
</dbReference>
<evidence type="ECO:0000256" key="5">
    <source>
        <dbReference type="ARBA" id="ARBA00022679"/>
    </source>
</evidence>
<accession>A0A2N7TH62</accession>
<dbReference type="CDD" id="cd02440">
    <property type="entry name" value="AdoMet_MTases"/>
    <property type="match status" value="1"/>
</dbReference>
<sequence length="244" mass="26898">MQASSRAIVSNQPGLHDGLAQRVARSLAHPLRKPVAEHTREAFTVARRWYESRGDMPLILDAGCGVGLSTRRLAARFADHAVIGVDRSAARLSREHGPLPGNALLVRADLVDFWRLALAAGWQPLRHYLLYPNPYPKAAHLKMRWHGHPVFPVILALGGRLELRSNWRLYLEEFALALELAVGVTAAVEPHVPGDAARAPEAYLTPFEQKYHASGQALWRLVAELPHDAGLVPTDPTRPTGKEA</sequence>
<reference evidence="8 9" key="1">
    <citation type="submission" date="2018-01" db="EMBL/GenBank/DDBJ databases">
        <title>Halomonas endophytica sp. nov., isolated from storage liquid in the stems of Populus euphratica.</title>
        <authorList>
            <person name="Chen C."/>
        </authorList>
    </citation>
    <scope>NUCLEOTIDE SEQUENCE [LARGE SCALE GENOMIC DNA]</scope>
    <source>
        <strain evidence="8 9">DSM 26881</strain>
    </source>
</reference>
<keyword evidence="5 8" id="KW-0808">Transferase</keyword>
<gene>
    <name evidence="8" type="ORF">C1H66_19570</name>
</gene>
<evidence type="ECO:0000313" key="8">
    <source>
        <dbReference type="EMBL" id="PMR67531.1"/>
    </source>
</evidence>
<dbReference type="InterPro" id="IPR003358">
    <property type="entry name" value="tRNA_(Gua-N-7)_MeTrfase_Trmb"/>
</dbReference>
<dbReference type="Proteomes" id="UP000235346">
    <property type="component" value="Unassembled WGS sequence"/>
</dbReference>
<dbReference type="Gene3D" id="3.40.50.150">
    <property type="entry name" value="Vaccinia Virus protein VP39"/>
    <property type="match status" value="1"/>
</dbReference>
<evidence type="ECO:0000313" key="9">
    <source>
        <dbReference type="Proteomes" id="UP000235346"/>
    </source>
</evidence>
<protein>
    <recommendedName>
        <fullName evidence="3">tRNA (guanine(46)-N(7))-methyltransferase</fullName>
        <ecNumber evidence="3">2.1.1.33</ecNumber>
    </recommendedName>
</protein>
<evidence type="ECO:0000256" key="7">
    <source>
        <dbReference type="ARBA" id="ARBA00022694"/>
    </source>
</evidence>
<keyword evidence="7" id="KW-0819">tRNA processing</keyword>
<evidence type="ECO:0000256" key="6">
    <source>
        <dbReference type="ARBA" id="ARBA00022691"/>
    </source>
</evidence>
<dbReference type="EMBL" id="PNRE01000090">
    <property type="protein sequence ID" value="PMR67531.1"/>
    <property type="molecule type" value="Genomic_DNA"/>
</dbReference>
<keyword evidence="9" id="KW-1185">Reference proteome</keyword>
<name>A0A2N7TH62_9GAMM</name>
<organism evidence="8 9">
    <name type="scientific">Halomonas heilongjiangensis</name>
    <dbReference type="NCBI Taxonomy" id="1387883"/>
    <lineage>
        <taxon>Bacteria</taxon>
        <taxon>Pseudomonadati</taxon>
        <taxon>Pseudomonadota</taxon>
        <taxon>Gammaproteobacteria</taxon>
        <taxon>Oceanospirillales</taxon>
        <taxon>Halomonadaceae</taxon>
        <taxon>Halomonas</taxon>
    </lineage>
</organism>
<evidence type="ECO:0000256" key="2">
    <source>
        <dbReference type="ARBA" id="ARBA00003015"/>
    </source>
</evidence>
<dbReference type="EC" id="2.1.1.33" evidence="3"/>
<comment type="caution">
    <text evidence="8">The sequence shown here is derived from an EMBL/GenBank/DDBJ whole genome shotgun (WGS) entry which is preliminary data.</text>
</comment>
<evidence type="ECO:0000256" key="4">
    <source>
        <dbReference type="ARBA" id="ARBA00022603"/>
    </source>
</evidence>
<dbReference type="GO" id="GO:0008176">
    <property type="term" value="F:tRNA (guanine(46)-N7)-methyltransferase activity"/>
    <property type="evidence" value="ECO:0007669"/>
    <property type="project" value="UniProtKB-EC"/>
</dbReference>
<comment type="catalytic activity">
    <reaction evidence="1">
        <text>guanosine(46) in tRNA + S-adenosyl-L-methionine = N(7)-methylguanosine(46) in tRNA + S-adenosyl-L-homocysteine</text>
        <dbReference type="Rhea" id="RHEA:42708"/>
        <dbReference type="Rhea" id="RHEA-COMP:10188"/>
        <dbReference type="Rhea" id="RHEA-COMP:10189"/>
        <dbReference type="ChEBI" id="CHEBI:57856"/>
        <dbReference type="ChEBI" id="CHEBI:59789"/>
        <dbReference type="ChEBI" id="CHEBI:74269"/>
        <dbReference type="ChEBI" id="CHEBI:74480"/>
        <dbReference type="EC" id="2.1.1.33"/>
    </reaction>
</comment>
<dbReference type="SUPFAM" id="SSF53335">
    <property type="entry name" value="S-adenosyl-L-methionine-dependent methyltransferases"/>
    <property type="match status" value="1"/>
</dbReference>
<evidence type="ECO:0000256" key="1">
    <source>
        <dbReference type="ARBA" id="ARBA00000142"/>
    </source>
</evidence>
<evidence type="ECO:0000256" key="3">
    <source>
        <dbReference type="ARBA" id="ARBA00011977"/>
    </source>
</evidence>
<dbReference type="OrthoDB" id="9809889at2"/>
<keyword evidence="6" id="KW-0949">S-adenosyl-L-methionine</keyword>
<comment type="function">
    <text evidence="2">Catalyzes the formation of N(7)-methylguanine at position 46 (m7G46) in tRNA.</text>
</comment>
<keyword evidence="4 8" id="KW-0489">Methyltransferase</keyword>
<dbReference type="PROSITE" id="PS51625">
    <property type="entry name" value="SAM_MT_TRMB"/>
    <property type="match status" value="1"/>
</dbReference>
<dbReference type="InterPro" id="IPR029063">
    <property type="entry name" value="SAM-dependent_MTases_sf"/>
</dbReference>
<dbReference type="AlphaFoldDB" id="A0A2N7TH62"/>